<dbReference type="RefSeq" id="WP_171625499.1">
    <property type="nucleotide sequence ID" value="NZ_JABBPG010000002.1"/>
</dbReference>
<reference evidence="2 3" key="1">
    <citation type="submission" date="2020-04" db="EMBL/GenBank/DDBJ databases">
        <title>Pseudoalteromonas caenipelagi sp. nov., isolated from a tidal flat.</title>
        <authorList>
            <person name="Park S."/>
            <person name="Yoon J.-H."/>
        </authorList>
    </citation>
    <scope>NUCLEOTIDE SEQUENCE [LARGE SCALE GENOMIC DNA]</scope>
    <source>
        <strain evidence="2 3">JBTF-M23</strain>
    </source>
</reference>
<dbReference type="Gene3D" id="2.60.120.10">
    <property type="entry name" value="Jelly Rolls"/>
    <property type="match status" value="1"/>
</dbReference>
<sequence length="118" mass="12901">MSKVIGTDNAKHYTWGEVCDGWHLAATKGLSVIQERVPPGAKEVKHFHHVAEQFFYILEGEACLEVDGETLTLHSGQGVHVSANTSHQLKNISNQVLTMLVISTPPSHGDRTIVSDES</sequence>
<evidence type="ECO:0000259" key="1">
    <source>
        <dbReference type="Pfam" id="PF07883"/>
    </source>
</evidence>
<dbReference type="AlphaFoldDB" id="A0A849VAX9"/>
<dbReference type="SUPFAM" id="SSF51182">
    <property type="entry name" value="RmlC-like cupins"/>
    <property type="match status" value="1"/>
</dbReference>
<protein>
    <submittedName>
        <fullName evidence="2">Cupin domain-containing protein</fullName>
    </submittedName>
</protein>
<accession>A0A849VAX9</accession>
<dbReference type="Proteomes" id="UP000586305">
    <property type="component" value="Unassembled WGS sequence"/>
</dbReference>
<dbReference type="Pfam" id="PF07883">
    <property type="entry name" value="Cupin_2"/>
    <property type="match status" value="1"/>
</dbReference>
<proteinExistence type="predicted"/>
<dbReference type="PANTHER" id="PTHR36114:SF1">
    <property type="entry name" value="16.7 KDA PROTEIN IN WHIE LOCUS"/>
    <property type="match status" value="1"/>
</dbReference>
<gene>
    <name evidence="2" type="ORF">HG263_07755</name>
</gene>
<dbReference type="PANTHER" id="PTHR36114">
    <property type="entry name" value="16.7 KDA PROTEIN IN WHIE LOCUS"/>
    <property type="match status" value="1"/>
</dbReference>
<dbReference type="InterPro" id="IPR052044">
    <property type="entry name" value="PKS_Associated_Protein"/>
</dbReference>
<feature type="domain" description="Cupin type-2" evidence="1">
    <location>
        <begin position="35"/>
        <end position="102"/>
    </location>
</feature>
<organism evidence="2 3">
    <name type="scientific">Pseudoalteromonas caenipelagi</name>
    <dbReference type="NCBI Taxonomy" id="2726988"/>
    <lineage>
        <taxon>Bacteria</taxon>
        <taxon>Pseudomonadati</taxon>
        <taxon>Pseudomonadota</taxon>
        <taxon>Gammaproteobacteria</taxon>
        <taxon>Alteromonadales</taxon>
        <taxon>Pseudoalteromonadaceae</taxon>
        <taxon>Pseudoalteromonas</taxon>
    </lineage>
</organism>
<comment type="caution">
    <text evidence="2">The sequence shown here is derived from an EMBL/GenBank/DDBJ whole genome shotgun (WGS) entry which is preliminary data.</text>
</comment>
<dbReference type="InterPro" id="IPR011051">
    <property type="entry name" value="RmlC_Cupin_sf"/>
</dbReference>
<keyword evidence="3" id="KW-1185">Reference proteome</keyword>
<dbReference type="InterPro" id="IPR013096">
    <property type="entry name" value="Cupin_2"/>
</dbReference>
<dbReference type="EMBL" id="JABBPG010000002">
    <property type="protein sequence ID" value="NOU50436.1"/>
    <property type="molecule type" value="Genomic_DNA"/>
</dbReference>
<evidence type="ECO:0000313" key="3">
    <source>
        <dbReference type="Proteomes" id="UP000586305"/>
    </source>
</evidence>
<evidence type="ECO:0000313" key="2">
    <source>
        <dbReference type="EMBL" id="NOU50436.1"/>
    </source>
</evidence>
<dbReference type="InterPro" id="IPR014710">
    <property type="entry name" value="RmlC-like_jellyroll"/>
</dbReference>
<name>A0A849VAX9_9GAMM</name>